<sequence>MSHKIMKLILDNNQLSQTPANLLRQAGYAYLLDRNTGQESFVRGLGRGFYPRFHLYLAEQNGQVILNLHLDQKQASYAGARAHNAEYDGELVAAEMARINELVIRNSQPVTQNANVGTDQNILDQIRPKQFNAARKRLEKKSWWRKFFR</sequence>
<comment type="caution">
    <text evidence="1">The sequence shown here is derived from an EMBL/GenBank/DDBJ whole genome shotgun (WGS) entry which is preliminary data.</text>
</comment>
<gene>
    <name evidence="1" type="ORF">A3D45_00500</name>
</gene>
<reference evidence="1 2" key="1">
    <citation type="journal article" date="2016" name="Nat. Commun.">
        <title>Thousands of microbial genomes shed light on interconnected biogeochemical processes in an aquifer system.</title>
        <authorList>
            <person name="Anantharaman K."/>
            <person name="Brown C.T."/>
            <person name="Hug L.A."/>
            <person name="Sharon I."/>
            <person name="Castelle C.J."/>
            <person name="Probst A.J."/>
            <person name="Thomas B.C."/>
            <person name="Singh A."/>
            <person name="Wilkins M.J."/>
            <person name="Karaoz U."/>
            <person name="Brodie E.L."/>
            <person name="Williams K.H."/>
            <person name="Hubbard S.S."/>
            <person name="Banfield J.F."/>
        </authorList>
    </citation>
    <scope>NUCLEOTIDE SEQUENCE [LARGE SCALE GENOMIC DNA]</scope>
</reference>
<organism evidence="1 2">
    <name type="scientific">Candidatus Falkowbacteria bacterium RIFCSPHIGHO2_02_FULL_42_9</name>
    <dbReference type="NCBI Taxonomy" id="1797986"/>
    <lineage>
        <taxon>Bacteria</taxon>
        <taxon>Candidatus Falkowiibacteriota</taxon>
    </lineage>
</organism>
<protein>
    <submittedName>
        <fullName evidence="1">Uncharacterized protein</fullName>
    </submittedName>
</protein>
<dbReference type="Proteomes" id="UP000176877">
    <property type="component" value="Unassembled WGS sequence"/>
</dbReference>
<evidence type="ECO:0000313" key="1">
    <source>
        <dbReference type="EMBL" id="OGF22146.1"/>
    </source>
</evidence>
<name>A0A1F5S692_9BACT</name>
<dbReference type="EMBL" id="MFFT01000063">
    <property type="protein sequence ID" value="OGF22146.1"/>
    <property type="molecule type" value="Genomic_DNA"/>
</dbReference>
<dbReference type="AlphaFoldDB" id="A0A1F5S692"/>
<evidence type="ECO:0000313" key="2">
    <source>
        <dbReference type="Proteomes" id="UP000176877"/>
    </source>
</evidence>
<proteinExistence type="predicted"/>
<accession>A0A1F5S692</accession>